<evidence type="ECO:0000256" key="3">
    <source>
        <dbReference type="ARBA" id="ARBA00023172"/>
    </source>
</evidence>
<dbReference type="Gene3D" id="1.10.150.130">
    <property type="match status" value="1"/>
</dbReference>
<dbReference type="Gene3D" id="1.10.443.10">
    <property type="entry name" value="Intergrase catalytic core"/>
    <property type="match status" value="1"/>
</dbReference>
<evidence type="ECO:0000256" key="5">
    <source>
        <dbReference type="SAM" id="MobiDB-lite"/>
    </source>
</evidence>
<evidence type="ECO:0000256" key="4">
    <source>
        <dbReference type="PROSITE-ProRule" id="PRU01248"/>
    </source>
</evidence>
<dbReference type="InterPro" id="IPR004107">
    <property type="entry name" value="Integrase_SAM-like_N"/>
</dbReference>
<dbReference type="InterPro" id="IPR013762">
    <property type="entry name" value="Integrase-like_cat_sf"/>
</dbReference>
<dbReference type="PROSITE" id="PS51898">
    <property type="entry name" value="TYR_RECOMBINASE"/>
    <property type="match status" value="1"/>
</dbReference>
<dbReference type="RefSeq" id="WP_100422871.1">
    <property type="nucleotide sequence ID" value="NZ_BOOX01000006.1"/>
</dbReference>
<organism evidence="8 9">
    <name type="scientific">Sediminihabitans luteus</name>
    <dbReference type="NCBI Taxonomy" id="1138585"/>
    <lineage>
        <taxon>Bacteria</taxon>
        <taxon>Bacillati</taxon>
        <taxon>Actinomycetota</taxon>
        <taxon>Actinomycetes</taxon>
        <taxon>Micrococcales</taxon>
        <taxon>Cellulomonadaceae</taxon>
        <taxon>Sediminihabitans</taxon>
    </lineage>
</organism>
<feature type="domain" description="Tyr recombinase" evidence="6">
    <location>
        <begin position="119"/>
        <end position="294"/>
    </location>
</feature>
<dbReference type="Pfam" id="PF02899">
    <property type="entry name" value="Phage_int_SAM_1"/>
    <property type="match status" value="1"/>
</dbReference>
<proteinExistence type="predicted"/>
<feature type="region of interest" description="Disordered" evidence="5">
    <location>
        <begin position="304"/>
        <end position="324"/>
    </location>
</feature>
<dbReference type="InterPro" id="IPR010998">
    <property type="entry name" value="Integrase_recombinase_N"/>
</dbReference>
<dbReference type="GO" id="GO:0006310">
    <property type="term" value="P:DNA recombination"/>
    <property type="evidence" value="ECO:0007669"/>
    <property type="project" value="UniProtKB-KW"/>
</dbReference>
<evidence type="ECO:0000256" key="2">
    <source>
        <dbReference type="ARBA" id="ARBA00023125"/>
    </source>
</evidence>
<dbReference type="Pfam" id="PF00589">
    <property type="entry name" value="Phage_integrase"/>
    <property type="match status" value="1"/>
</dbReference>
<accession>A0A2M9CQN8</accession>
<protein>
    <submittedName>
        <fullName evidence="8">Integrase/recombinase XerC/integrase/recombinase XerD</fullName>
    </submittedName>
</protein>
<dbReference type="PANTHER" id="PTHR30349:SF81">
    <property type="entry name" value="TYROSINE RECOMBINASE XERC"/>
    <property type="match status" value="1"/>
</dbReference>
<reference evidence="8 9" key="1">
    <citation type="submission" date="2017-11" db="EMBL/GenBank/DDBJ databases">
        <title>Genomic Encyclopedia of Archaeal and Bacterial Type Strains, Phase II (KMG-II): From Individual Species to Whole Genera.</title>
        <authorList>
            <person name="Goeker M."/>
        </authorList>
    </citation>
    <scope>NUCLEOTIDE SEQUENCE [LARGE SCALE GENOMIC DNA]</scope>
    <source>
        <strain evidence="8 9">DSM 25478</strain>
    </source>
</reference>
<feature type="domain" description="Core-binding (CB)" evidence="7">
    <location>
        <begin position="16"/>
        <end position="94"/>
    </location>
</feature>
<comment type="caution">
    <text evidence="8">The sequence shown here is derived from an EMBL/GenBank/DDBJ whole genome shotgun (WGS) entry which is preliminary data.</text>
</comment>
<dbReference type="OrthoDB" id="9801717at2"/>
<gene>
    <name evidence="8" type="ORF">CLV28_1737</name>
</gene>
<evidence type="ECO:0000256" key="1">
    <source>
        <dbReference type="ARBA" id="ARBA00022908"/>
    </source>
</evidence>
<dbReference type="GO" id="GO:0015074">
    <property type="term" value="P:DNA integration"/>
    <property type="evidence" value="ECO:0007669"/>
    <property type="project" value="UniProtKB-KW"/>
</dbReference>
<keyword evidence="9" id="KW-1185">Reference proteome</keyword>
<keyword evidence="2 4" id="KW-0238">DNA-binding</keyword>
<evidence type="ECO:0000313" key="8">
    <source>
        <dbReference type="EMBL" id="PJJ74243.1"/>
    </source>
</evidence>
<name>A0A2M9CQN8_9CELL</name>
<sequence>MVFDVVPSGRTAAADVRLDRAHRRWLAGLAPSTRRGYSADVAAWLAWCAAHGVDAGHPSGRDLGEYLDTLADTVSIATRARRLAAVRSFYAWARDEGASDADPNPPRRSTPRVRGLDAARLGGLSATEARTLMSAADAHHPRSAALVALLLTTGLRISEALSVSVGDLRPDTHGRVLLTVTGKGSKVRTVVVPELAAHRCTVIAGQRGRTAALFVTRTGKRWSADEARDHLARLGRRCGLMGLHPHALRHTAATLALAGGTNIEAVRAMLGHASLATTQRYVTAAGALDASPAEALAAQFVAPTASEPTASGEQAPAAGGTSTT</sequence>
<dbReference type="PROSITE" id="PS51900">
    <property type="entry name" value="CB"/>
    <property type="match status" value="1"/>
</dbReference>
<dbReference type="EMBL" id="PGFE01000002">
    <property type="protein sequence ID" value="PJJ74243.1"/>
    <property type="molecule type" value="Genomic_DNA"/>
</dbReference>
<evidence type="ECO:0000259" key="6">
    <source>
        <dbReference type="PROSITE" id="PS51898"/>
    </source>
</evidence>
<dbReference type="SUPFAM" id="SSF56349">
    <property type="entry name" value="DNA breaking-rejoining enzymes"/>
    <property type="match status" value="1"/>
</dbReference>
<evidence type="ECO:0000259" key="7">
    <source>
        <dbReference type="PROSITE" id="PS51900"/>
    </source>
</evidence>
<dbReference type="InterPro" id="IPR044068">
    <property type="entry name" value="CB"/>
</dbReference>
<dbReference type="InterPro" id="IPR002104">
    <property type="entry name" value="Integrase_catalytic"/>
</dbReference>
<keyword evidence="1" id="KW-0229">DNA integration</keyword>
<dbReference type="PANTHER" id="PTHR30349">
    <property type="entry name" value="PHAGE INTEGRASE-RELATED"/>
    <property type="match status" value="1"/>
</dbReference>
<dbReference type="AlphaFoldDB" id="A0A2M9CQN8"/>
<dbReference type="InterPro" id="IPR011010">
    <property type="entry name" value="DNA_brk_join_enz"/>
</dbReference>
<dbReference type="InterPro" id="IPR050090">
    <property type="entry name" value="Tyrosine_recombinase_XerCD"/>
</dbReference>
<dbReference type="GO" id="GO:0003677">
    <property type="term" value="F:DNA binding"/>
    <property type="evidence" value="ECO:0007669"/>
    <property type="project" value="UniProtKB-UniRule"/>
</dbReference>
<dbReference type="Proteomes" id="UP000231693">
    <property type="component" value="Unassembled WGS sequence"/>
</dbReference>
<keyword evidence="3" id="KW-0233">DNA recombination</keyword>
<evidence type="ECO:0000313" key="9">
    <source>
        <dbReference type="Proteomes" id="UP000231693"/>
    </source>
</evidence>